<protein>
    <submittedName>
        <fullName evidence="1">Uncharacterized protein</fullName>
    </submittedName>
</protein>
<accession>A0A0K2UHJ3</accession>
<reference evidence="1" key="1">
    <citation type="submission" date="2014-05" db="EMBL/GenBank/DDBJ databases">
        <authorList>
            <person name="Chronopoulou M."/>
        </authorList>
    </citation>
    <scope>NUCLEOTIDE SEQUENCE</scope>
    <source>
        <tissue evidence="1">Whole organism</tissue>
    </source>
</reference>
<dbReference type="EMBL" id="HACA01020332">
    <property type="protein sequence ID" value="CDW37693.1"/>
    <property type="molecule type" value="Transcribed_RNA"/>
</dbReference>
<evidence type="ECO:0000313" key="1">
    <source>
        <dbReference type="EMBL" id="CDW37693.1"/>
    </source>
</evidence>
<dbReference type="AlphaFoldDB" id="A0A0K2UHJ3"/>
<proteinExistence type="predicted"/>
<sequence length="51" mass="5961">MIVEEELLNNMFRGVLSFASSLRTRDIYGSLNEETITNVKLRYDIKLIIIK</sequence>
<name>A0A0K2UHJ3_LEPSM</name>
<organism evidence="1">
    <name type="scientific">Lepeophtheirus salmonis</name>
    <name type="common">Salmon louse</name>
    <name type="synonym">Caligus salmonis</name>
    <dbReference type="NCBI Taxonomy" id="72036"/>
    <lineage>
        <taxon>Eukaryota</taxon>
        <taxon>Metazoa</taxon>
        <taxon>Ecdysozoa</taxon>
        <taxon>Arthropoda</taxon>
        <taxon>Crustacea</taxon>
        <taxon>Multicrustacea</taxon>
        <taxon>Hexanauplia</taxon>
        <taxon>Copepoda</taxon>
        <taxon>Siphonostomatoida</taxon>
        <taxon>Caligidae</taxon>
        <taxon>Lepeophtheirus</taxon>
    </lineage>
</organism>